<dbReference type="AlphaFoldDB" id="A0A4V4HAE3"/>
<gene>
    <name evidence="2" type="ORF">K435DRAFT_881566</name>
</gene>
<reference evidence="2 3" key="1">
    <citation type="journal article" date="2019" name="Nat. Ecol. Evol.">
        <title>Megaphylogeny resolves global patterns of mushroom evolution.</title>
        <authorList>
            <person name="Varga T."/>
            <person name="Krizsan K."/>
            <person name="Foldi C."/>
            <person name="Dima B."/>
            <person name="Sanchez-Garcia M."/>
            <person name="Sanchez-Ramirez S."/>
            <person name="Szollosi G.J."/>
            <person name="Szarkandi J.G."/>
            <person name="Papp V."/>
            <person name="Albert L."/>
            <person name="Andreopoulos W."/>
            <person name="Angelini C."/>
            <person name="Antonin V."/>
            <person name="Barry K.W."/>
            <person name="Bougher N.L."/>
            <person name="Buchanan P."/>
            <person name="Buyck B."/>
            <person name="Bense V."/>
            <person name="Catcheside P."/>
            <person name="Chovatia M."/>
            <person name="Cooper J."/>
            <person name="Damon W."/>
            <person name="Desjardin D."/>
            <person name="Finy P."/>
            <person name="Geml J."/>
            <person name="Haridas S."/>
            <person name="Hughes K."/>
            <person name="Justo A."/>
            <person name="Karasinski D."/>
            <person name="Kautmanova I."/>
            <person name="Kiss B."/>
            <person name="Kocsube S."/>
            <person name="Kotiranta H."/>
            <person name="LaButti K.M."/>
            <person name="Lechner B.E."/>
            <person name="Liimatainen K."/>
            <person name="Lipzen A."/>
            <person name="Lukacs Z."/>
            <person name="Mihaltcheva S."/>
            <person name="Morgado L.N."/>
            <person name="Niskanen T."/>
            <person name="Noordeloos M.E."/>
            <person name="Ohm R.A."/>
            <person name="Ortiz-Santana B."/>
            <person name="Ovrebo C."/>
            <person name="Racz N."/>
            <person name="Riley R."/>
            <person name="Savchenko A."/>
            <person name="Shiryaev A."/>
            <person name="Soop K."/>
            <person name="Spirin V."/>
            <person name="Szebenyi C."/>
            <person name="Tomsovsky M."/>
            <person name="Tulloss R.E."/>
            <person name="Uehling J."/>
            <person name="Grigoriev I.V."/>
            <person name="Vagvolgyi C."/>
            <person name="Papp T."/>
            <person name="Martin F.M."/>
            <person name="Miettinen O."/>
            <person name="Hibbett D.S."/>
            <person name="Nagy L.G."/>
        </authorList>
    </citation>
    <scope>NUCLEOTIDE SEQUENCE [LARGE SCALE GENOMIC DNA]</scope>
    <source>
        <strain evidence="2 3">CBS 962.96</strain>
    </source>
</reference>
<protein>
    <submittedName>
        <fullName evidence="2">Uncharacterized protein</fullName>
    </submittedName>
</protein>
<sequence>MTWLDKLFGKGQSPGYSEDPTRSRVPLPRRAVYGVYFFREAETAEEQSDDAWGEAPSDGGGSEA</sequence>
<accession>A0A4V4HAE3</accession>
<feature type="region of interest" description="Disordered" evidence="1">
    <location>
        <begin position="43"/>
        <end position="64"/>
    </location>
</feature>
<evidence type="ECO:0000313" key="2">
    <source>
        <dbReference type="EMBL" id="THU75125.1"/>
    </source>
</evidence>
<dbReference type="Proteomes" id="UP000297245">
    <property type="component" value="Unassembled WGS sequence"/>
</dbReference>
<organism evidence="2 3">
    <name type="scientific">Dendrothele bispora (strain CBS 962.96)</name>
    <dbReference type="NCBI Taxonomy" id="1314807"/>
    <lineage>
        <taxon>Eukaryota</taxon>
        <taxon>Fungi</taxon>
        <taxon>Dikarya</taxon>
        <taxon>Basidiomycota</taxon>
        <taxon>Agaricomycotina</taxon>
        <taxon>Agaricomycetes</taxon>
        <taxon>Agaricomycetidae</taxon>
        <taxon>Agaricales</taxon>
        <taxon>Agaricales incertae sedis</taxon>
        <taxon>Dendrothele</taxon>
    </lineage>
</organism>
<keyword evidence="3" id="KW-1185">Reference proteome</keyword>
<dbReference type="EMBL" id="ML182864">
    <property type="protein sequence ID" value="THU75125.1"/>
    <property type="molecule type" value="Genomic_DNA"/>
</dbReference>
<proteinExistence type="predicted"/>
<name>A0A4V4HAE3_DENBC</name>
<feature type="region of interest" description="Disordered" evidence="1">
    <location>
        <begin position="1"/>
        <end position="24"/>
    </location>
</feature>
<evidence type="ECO:0000313" key="3">
    <source>
        <dbReference type="Proteomes" id="UP000297245"/>
    </source>
</evidence>
<feature type="compositionally biased region" description="Acidic residues" evidence="1">
    <location>
        <begin position="43"/>
        <end position="52"/>
    </location>
</feature>
<evidence type="ECO:0000256" key="1">
    <source>
        <dbReference type="SAM" id="MobiDB-lite"/>
    </source>
</evidence>